<dbReference type="PANTHER" id="PTHR33392:SF6">
    <property type="entry name" value="POLYISOPRENYL-TEICHOIC ACID--PEPTIDOGLYCAN TEICHOIC ACID TRANSFERASE TAGU"/>
    <property type="match status" value="1"/>
</dbReference>
<sequence>MRTPVNSYPRDEFDDIDENTSRRGAYRGAPVDNATSRAGLLAIIISGVLALIVGGTMYVISPRTAAPEASGTSSATATASASPSTEATPTTNPSSVTVEVYNSSAPTGAAAQATAALEAAGYTVTSTANWAGAYTAESMVYFATGVSSEANEIADTLGLPTIAQDYQAETALVYVVLGVDFDPTSLAGASSSATDSATSGTGAADSPSTASTPTSVERYSYDPATATFYLDPTGNYIYDSATGTYQLG</sequence>
<proteinExistence type="predicted"/>
<dbReference type="Pfam" id="PF13399">
    <property type="entry name" value="LytR_C"/>
    <property type="match status" value="1"/>
</dbReference>
<dbReference type="PANTHER" id="PTHR33392">
    <property type="entry name" value="POLYISOPRENYL-TEICHOIC ACID--PEPTIDOGLYCAN TEICHOIC ACID TRANSFERASE TAGU"/>
    <property type="match status" value="1"/>
</dbReference>
<feature type="region of interest" description="Disordered" evidence="1">
    <location>
        <begin position="188"/>
        <end position="216"/>
    </location>
</feature>
<feature type="compositionally biased region" description="Low complexity" evidence="1">
    <location>
        <begin position="188"/>
        <end position="215"/>
    </location>
</feature>
<name>A0A4Y9F2Z3_9MICC</name>
<dbReference type="Gene3D" id="3.30.70.2390">
    <property type="match status" value="1"/>
</dbReference>
<evidence type="ECO:0000313" key="4">
    <source>
        <dbReference type="EMBL" id="TFU21301.1"/>
    </source>
</evidence>
<feature type="domain" description="LytR/CpsA/Psr regulator C-terminal" evidence="3">
    <location>
        <begin position="95"/>
        <end position="181"/>
    </location>
</feature>
<feature type="region of interest" description="Disordered" evidence="1">
    <location>
        <begin position="1"/>
        <end position="30"/>
    </location>
</feature>
<keyword evidence="2" id="KW-0472">Membrane</keyword>
<feature type="transmembrane region" description="Helical" evidence="2">
    <location>
        <begin position="38"/>
        <end position="60"/>
    </location>
</feature>
<gene>
    <name evidence="4" type="ORF">E4U03_09315</name>
</gene>
<protein>
    <submittedName>
        <fullName evidence="4">LytR family transcriptional regulator</fullName>
    </submittedName>
</protein>
<dbReference type="InterPro" id="IPR050922">
    <property type="entry name" value="LytR/CpsA/Psr_CW_biosynth"/>
</dbReference>
<keyword evidence="2" id="KW-0812">Transmembrane</keyword>
<evidence type="ECO:0000313" key="5">
    <source>
        <dbReference type="Proteomes" id="UP000297951"/>
    </source>
</evidence>
<reference evidence="4 5" key="1">
    <citation type="submission" date="2019-03" db="EMBL/GenBank/DDBJ databases">
        <title>Diversity of the mouse oral microbiome.</title>
        <authorList>
            <person name="Joseph S."/>
            <person name="Aduse-Opoku J."/>
            <person name="Curtis M."/>
            <person name="Wade W."/>
            <person name="Hashim A."/>
        </authorList>
    </citation>
    <scope>NUCLEOTIDE SEQUENCE [LARGE SCALE GENOMIC DNA]</scope>
    <source>
        <strain evidence="5">irhom_31</strain>
    </source>
</reference>
<evidence type="ECO:0000259" key="3">
    <source>
        <dbReference type="Pfam" id="PF13399"/>
    </source>
</evidence>
<comment type="caution">
    <text evidence="4">The sequence shown here is derived from an EMBL/GenBank/DDBJ whole genome shotgun (WGS) entry which is preliminary data.</text>
</comment>
<dbReference type="InterPro" id="IPR027381">
    <property type="entry name" value="LytR/CpsA/Psr_C"/>
</dbReference>
<dbReference type="AlphaFoldDB" id="A0A4Y9F2Z3"/>
<evidence type="ECO:0000256" key="1">
    <source>
        <dbReference type="SAM" id="MobiDB-lite"/>
    </source>
</evidence>
<dbReference type="EMBL" id="SPQC01000035">
    <property type="protein sequence ID" value="TFU21301.1"/>
    <property type="molecule type" value="Genomic_DNA"/>
</dbReference>
<evidence type="ECO:0000256" key="2">
    <source>
        <dbReference type="SAM" id="Phobius"/>
    </source>
</evidence>
<feature type="region of interest" description="Disordered" evidence="1">
    <location>
        <begin position="65"/>
        <end position="95"/>
    </location>
</feature>
<organism evidence="4 5">
    <name type="scientific">Rothia nasimurium</name>
    <dbReference type="NCBI Taxonomy" id="85336"/>
    <lineage>
        <taxon>Bacteria</taxon>
        <taxon>Bacillati</taxon>
        <taxon>Actinomycetota</taxon>
        <taxon>Actinomycetes</taxon>
        <taxon>Micrococcales</taxon>
        <taxon>Micrococcaceae</taxon>
        <taxon>Rothia</taxon>
    </lineage>
</organism>
<accession>A0A4Y9F2Z3</accession>
<keyword evidence="2" id="KW-1133">Transmembrane helix</keyword>
<dbReference type="Proteomes" id="UP000297951">
    <property type="component" value="Unassembled WGS sequence"/>
</dbReference>
<dbReference type="OrthoDB" id="4966791at2"/>